<dbReference type="Pfam" id="PF02872">
    <property type="entry name" value="5_nucleotid_C"/>
    <property type="match status" value="1"/>
</dbReference>
<keyword evidence="6" id="KW-0479">Metal-binding</keyword>
<sequence>PVVQAYAFGKYLGYLNVVFDDKGDVTKASGNPILLNKDIPEDPAVKAEVDKMKIQLQHYSSREIGKTIVYLNGTTQACRFQECNLGNLICDAVVYNNLRHPDDKEWNHVSMCIVNGGGIRSPIDEKANNGIITLEELIAVLPFGGTFDLLEIKGSALRQAFEHSVHRHGQSTGELLQVSGIKVVYDLSQKSGSRVISLNVLCTECRVPTYVPLEMEKTYKVLLPSFLANGGDGYYMLKGDSSNHSSGNLDISIVEDYIKRMGKVFPAVEGRVMFSAGTLFQAHLILTWGLCISLLYFIL</sequence>
<evidence type="ECO:0000256" key="6">
    <source>
        <dbReference type="ARBA" id="ARBA00022723"/>
    </source>
</evidence>
<organism evidence="18 19">
    <name type="scientific">Thamnophis sirtalis</name>
    <dbReference type="NCBI Taxonomy" id="35019"/>
    <lineage>
        <taxon>Eukaryota</taxon>
        <taxon>Metazoa</taxon>
        <taxon>Chordata</taxon>
        <taxon>Craniata</taxon>
        <taxon>Vertebrata</taxon>
        <taxon>Euteleostomi</taxon>
        <taxon>Lepidosauria</taxon>
        <taxon>Squamata</taxon>
        <taxon>Bifurcata</taxon>
        <taxon>Unidentata</taxon>
        <taxon>Episquamata</taxon>
        <taxon>Toxicofera</taxon>
        <taxon>Serpentes</taxon>
        <taxon>Colubroidea</taxon>
        <taxon>Colubridae</taxon>
        <taxon>Natricinae</taxon>
        <taxon>Thamnophis</taxon>
    </lineage>
</organism>
<evidence type="ECO:0000256" key="3">
    <source>
        <dbReference type="ARBA" id="ARBA00006654"/>
    </source>
</evidence>
<keyword evidence="16" id="KW-0812">Transmembrane</keyword>
<keyword evidence="10 16" id="KW-0472">Membrane</keyword>
<dbReference type="SUPFAM" id="SSF56300">
    <property type="entry name" value="Metallo-dependent phosphatases"/>
    <property type="match status" value="1"/>
</dbReference>
<keyword evidence="7" id="KW-0547">Nucleotide-binding</keyword>
<keyword evidence="5" id="KW-0336">GPI-anchor</keyword>
<dbReference type="Gene3D" id="3.90.780.10">
    <property type="entry name" value="5'-Nucleotidase, C-terminal domain"/>
    <property type="match status" value="1"/>
</dbReference>
<dbReference type="GO" id="GO:0046872">
    <property type="term" value="F:metal ion binding"/>
    <property type="evidence" value="ECO:0007669"/>
    <property type="project" value="UniProtKB-KW"/>
</dbReference>
<keyword evidence="8" id="KW-0378">Hydrolase</keyword>
<feature type="non-terminal residue" evidence="19">
    <location>
        <position position="1"/>
    </location>
</feature>
<keyword evidence="9" id="KW-0862">Zinc</keyword>
<evidence type="ECO:0000256" key="12">
    <source>
        <dbReference type="ARBA" id="ARBA00023180"/>
    </source>
</evidence>
<dbReference type="OrthoDB" id="7722975at2759"/>
<dbReference type="FunFam" id="3.90.780.10:FF:000001">
    <property type="entry name" value="NT5E isoform 3"/>
    <property type="match status" value="1"/>
</dbReference>
<dbReference type="EC" id="3.1.3.5" evidence="4"/>
<dbReference type="GeneID" id="106545989"/>
<dbReference type="InterPro" id="IPR036907">
    <property type="entry name" value="5'-Nucleotdase_C_sf"/>
</dbReference>
<reference evidence="19" key="1">
    <citation type="submission" date="2025-08" db="UniProtKB">
        <authorList>
            <consortium name="RefSeq"/>
        </authorList>
    </citation>
    <scope>IDENTIFICATION</scope>
</reference>
<evidence type="ECO:0000256" key="15">
    <source>
        <dbReference type="ARBA" id="ARBA00072291"/>
    </source>
</evidence>
<evidence type="ECO:0000256" key="8">
    <source>
        <dbReference type="ARBA" id="ARBA00022801"/>
    </source>
</evidence>
<name>A0A6I9Y3T1_9SAUR</name>
<comment type="subcellular location">
    <subcellularLocation>
        <location evidence="2">Membrane</location>
        <topology evidence="2">Lipid-anchor</topology>
        <topology evidence="2">GPI-anchor</topology>
    </subcellularLocation>
</comment>
<dbReference type="InterPro" id="IPR006179">
    <property type="entry name" value="5_nucleotidase/apyrase"/>
</dbReference>
<dbReference type="GO" id="GO:0005886">
    <property type="term" value="C:plasma membrane"/>
    <property type="evidence" value="ECO:0007669"/>
    <property type="project" value="TreeGrafter"/>
</dbReference>
<keyword evidence="18" id="KW-1185">Reference proteome</keyword>
<evidence type="ECO:0000256" key="1">
    <source>
        <dbReference type="ARBA" id="ARBA00000815"/>
    </source>
</evidence>
<feature type="domain" description="5'-Nucleotidase C-terminal" evidence="17">
    <location>
        <begin position="64"/>
        <end position="238"/>
    </location>
</feature>
<dbReference type="InterPro" id="IPR008334">
    <property type="entry name" value="5'-Nucleotdase_C"/>
</dbReference>
<dbReference type="InterPro" id="IPR029052">
    <property type="entry name" value="Metallo-depent_PP-like"/>
</dbReference>
<accession>A0A6I9Y3T1</accession>
<dbReference type="AlphaFoldDB" id="A0A6I9Y3T1"/>
<protein>
    <recommendedName>
        <fullName evidence="15">Snake venom 5'-nucleotidase</fullName>
        <ecNumber evidence="4">3.1.3.5</ecNumber>
    </recommendedName>
    <alternativeName>
        <fullName evidence="14">Ecto-5'-nucleotidase</fullName>
    </alternativeName>
</protein>
<keyword evidence="13" id="KW-0449">Lipoprotein</keyword>
<keyword evidence="12" id="KW-0325">Glycoprotein</keyword>
<evidence type="ECO:0000256" key="14">
    <source>
        <dbReference type="ARBA" id="ARBA00029793"/>
    </source>
</evidence>
<comment type="similarity">
    <text evidence="3">Belongs to the 5'-nucleotidase family.</text>
</comment>
<gene>
    <name evidence="19" type="primary">LOC106545989</name>
</gene>
<keyword evidence="16" id="KW-1133">Transmembrane helix</keyword>
<dbReference type="PANTHER" id="PTHR11575">
    <property type="entry name" value="5'-NUCLEOTIDASE-RELATED"/>
    <property type="match status" value="1"/>
</dbReference>
<dbReference type="GO" id="GO:0006196">
    <property type="term" value="P:AMP catabolic process"/>
    <property type="evidence" value="ECO:0007669"/>
    <property type="project" value="TreeGrafter"/>
</dbReference>
<dbReference type="Proteomes" id="UP000504617">
    <property type="component" value="Unplaced"/>
</dbReference>
<dbReference type="SUPFAM" id="SSF55816">
    <property type="entry name" value="5'-nucleotidase (syn. UDP-sugar hydrolase), C-terminal domain"/>
    <property type="match status" value="1"/>
</dbReference>
<evidence type="ECO:0000256" key="13">
    <source>
        <dbReference type="ARBA" id="ARBA00023288"/>
    </source>
</evidence>
<evidence type="ECO:0000256" key="5">
    <source>
        <dbReference type="ARBA" id="ARBA00022622"/>
    </source>
</evidence>
<evidence type="ECO:0000256" key="11">
    <source>
        <dbReference type="ARBA" id="ARBA00023157"/>
    </source>
</evidence>
<evidence type="ECO:0000256" key="7">
    <source>
        <dbReference type="ARBA" id="ARBA00022741"/>
    </source>
</evidence>
<dbReference type="Gene3D" id="3.60.21.10">
    <property type="match status" value="1"/>
</dbReference>
<feature type="transmembrane region" description="Helical" evidence="16">
    <location>
        <begin position="279"/>
        <end position="298"/>
    </location>
</feature>
<dbReference type="PANTHER" id="PTHR11575:SF24">
    <property type="entry name" value="5'-NUCLEOTIDASE"/>
    <property type="match status" value="1"/>
</dbReference>
<comment type="catalytic activity">
    <reaction evidence="1">
        <text>a ribonucleoside 5'-phosphate + H2O = a ribonucleoside + phosphate</text>
        <dbReference type="Rhea" id="RHEA:12484"/>
        <dbReference type="ChEBI" id="CHEBI:15377"/>
        <dbReference type="ChEBI" id="CHEBI:18254"/>
        <dbReference type="ChEBI" id="CHEBI:43474"/>
        <dbReference type="ChEBI" id="CHEBI:58043"/>
        <dbReference type="EC" id="3.1.3.5"/>
    </reaction>
</comment>
<evidence type="ECO:0000313" key="18">
    <source>
        <dbReference type="Proteomes" id="UP000504617"/>
    </source>
</evidence>
<dbReference type="GO" id="GO:0008253">
    <property type="term" value="F:5'-nucleotidase activity"/>
    <property type="evidence" value="ECO:0007669"/>
    <property type="project" value="UniProtKB-EC"/>
</dbReference>
<evidence type="ECO:0000256" key="9">
    <source>
        <dbReference type="ARBA" id="ARBA00022833"/>
    </source>
</evidence>
<evidence type="ECO:0000256" key="4">
    <source>
        <dbReference type="ARBA" id="ARBA00012643"/>
    </source>
</evidence>
<evidence type="ECO:0000259" key="17">
    <source>
        <dbReference type="Pfam" id="PF02872"/>
    </source>
</evidence>
<proteinExistence type="inferred from homology"/>
<dbReference type="GO" id="GO:0098552">
    <property type="term" value="C:side of membrane"/>
    <property type="evidence" value="ECO:0007669"/>
    <property type="project" value="UniProtKB-KW"/>
</dbReference>
<dbReference type="PRINTS" id="PR01607">
    <property type="entry name" value="APYRASEFAMLY"/>
</dbReference>
<evidence type="ECO:0000256" key="2">
    <source>
        <dbReference type="ARBA" id="ARBA00004589"/>
    </source>
</evidence>
<dbReference type="GO" id="GO:0000166">
    <property type="term" value="F:nucleotide binding"/>
    <property type="evidence" value="ECO:0007669"/>
    <property type="project" value="UniProtKB-KW"/>
</dbReference>
<dbReference type="KEGG" id="tsr:106545989"/>
<evidence type="ECO:0000313" key="19">
    <source>
        <dbReference type="RefSeq" id="XP_013918203.1"/>
    </source>
</evidence>
<evidence type="ECO:0000256" key="10">
    <source>
        <dbReference type="ARBA" id="ARBA00023136"/>
    </source>
</evidence>
<dbReference type="RefSeq" id="XP_013918203.1">
    <property type="nucleotide sequence ID" value="XM_014062728.1"/>
</dbReference>
<evidence type="ECO:0000256" key="16">
    <source>
        <dbReference type="SAM" id="Phobius"/>
    </source>
</evidence>
<keyword evidence="11" id="KW-1015">Disulfide bond</keyword>